<dbReference type="InterPro" id="IPR014710">
    <property type="entry name" value="RmlC-like_jellyroll"/>
</dbReference>
<organism evidence="3 4">
    <name type="scientific">Paenibacillus hodogayensis</name>
    <dbReference type="NCBI Taxonomy" id="279208"/>
    <lineage>
        <taxon>Bacteria</taxon>
        <taxon>Bacillati</taxon>
        <taxon>Bacillota</taxon>
        <taxon>Bacilli</taxon>
        <taxon>Bacillales</taxon>
        <taxon>Paenibacillaceae</taxon>
        <taxon>Paenibacillus</taxon>
    </lineage>
</organism>
<protein>
    <submittedName>
        <fullName evidence="3">Cupin domain-containing protein</fullName>
    </submittedName>
</protein>
<sequence>MPQLPVHKEPFQRMESFEGTRFPFRCTDVTKTRDGYLVFPHWHRHIEIIRVLQGPVQVTLANKMFTAFESDIIYIGSGQVHAVQTTAGSPAHIRGVVFDPLLVTNLSEGFDSDYHYLLYSNWRHTPDKYSDSHPLWEKLNALLISCQQEYVNQDIGSEVMIRAAVYQIATALLRDFHQNGRGLQRGELAKATAHIWTH</sequence>
<dbReference type="Pfam" id="PF02311">
    <property type="entry name" value="AraC_binding"/>
    <property type="match status" value="1"/>
</dbReference>
<dbReference type="Gene3D" id="2.60.120.10">
    <property type="entry name" value="Jelly Rolls"/>
    <property type="match status" value="1"/>
</dbReference>
<dbReference type="InterPro" id="IPR003313">
    <property type="entry name" value="AraC-bd"/>
</dbReference>
<keyword evidence="4" id="KW-1185">Reference proteome</keyword>
<dbReference type="Proteomes" id="UP001589619">
    <property type="component" value="Unassembled WGS sequence"/>
</dbReference>
<feature type="domain" description="AraC-type arabinose-binding/dimerisation" evidence="2">
    <location>
        <begin position="34"/>
        <end position="115"/>
    </location>
</feature>
<proteinExistence type="predicted"/>
<dbReference type="SUPFAM" id="SSF51215">
    <property type="entry name" value="Regulatory protein AraC"/>
    <property type="match status" value="1"/>
</dbReference>
<gene>
    <name evidence="3" type="ORF">ACFFNY_00745</name>
</gene>
<dbReference type="InterPro" id="IPR037923">
    <property type="entry name" value="HTH-like"/>
</dbReference>
<comment type="caution">
    <text evidence="3">The sequence shown here is derived from an EMBL/GenBank/DDBJ whole genome shotgun (WGS) entry which is preliminary data.</text>
</comment>
<dbReference type="CDD" id="cd02208">
    <property type="entry name" value="cupin_RmlC-like"/>
    <property type="match status" value="1"/>
</dbReference>
<evidence type="ECO:0000259" key="2">
    <source>
        <dbReference type="Pfam" id="PF02311"/>
    </source>
</evidence>
<dbReference type="RefSeq" id="WP_344916625.1">
    <property type="nucleotide sequence ID" value="NZ_BAAAYO010000021.1"/>
</dbReference>
<name>A0ABV5VP88_9BACL</name>
<reference evidence="3 4" key="1">
    <citation type="submission" date="2024-09" db="EMBL/GenBank/DDBJ databases">
        <authorList>
            <person name="Sun Q."/>
            <person name="Mori K."/>
        </authorList>
    </citation>
    <scope>NUCLEOTIDE SEQUENCE [LARGE SCALE GENOMIC DNA]</scope>
    <source>
        <strain evidence="3 4">JCM 12520</strain>
    </source>
</reference>
<accession>A0ABV5VP88</accession>
<evidence type="ECO:0000313" key="4">
    <source>
        <dbReference type="Proteomes" id="UP001589619"/>
    </source>
</evidence>
<dbReference type="EMBL" id="JBHMAG010000002">
    <property type="protein sequence ID" value="MFB9750085.1"/>
    <property type="molecule type" value="Genomic_DNA"/>
</dbReference>
<keyword evidence="1" id="KW-0238">DNA-binding</keyword>
<evidence type="ECO:0000256" key="1">
    <source>
        <dbReference type="ARBA" id="ARBA00023125"/>
    </source>
</evidence>
<evidence type="ECO:0000313" key="3">
    <source>
        <dbReference type="EMBL" id="MFB9750085.1"/>
    </source>
</evidence>